<proteinExistence type="predicted"/>
<evidence type="ECO:0000313" key="1">
    <source>
        <dbReference type="EMBL" id="SFR50274.1"/>
    </source>
</evidence>
<reference evidence="1 2" key="1">
    <citation type="submission" date="2016-10" db="EMBL/GenBank/DDBJ databases">
        <authorList>
            <person name="de Groot N.N."/>
        </authorList>
    </citation>
    <scope>NUCLEOTIDE SEQUENCE [LARGE SCALE GENOMIC DNA]</scope>
    <source>
        <strain evidence="1 2">CGMCC 1.9167</strain>
    </source>
</reference>
<organism evidence="1 2">
    <name type="scientific">Marinobacter daqiaonensis</name>
    <dbReference type="NCBI Taxonomy" id="650891"/>
    <lineage>
        <taxon>Bacteria</taxon>
        <taxon>Pseudomonadati</taxon>
        <taxon>Pseudomonadota</taxon>
        <taxon>Gammaproteobacteria</taxon>
        <taxon>Pseudomonadales</taxon>
        <taxon>Marinobacteraceae</taxon>
        <taxon>Marinobacter</taxon>
    </lineage>
</organism>
<dbReference type="RefSeq" id="WP_092009349.1">
    <property type="nucleotide sequence ID" value="NZ_FOYW01000001.1"/>
</dbReference>
<dbReference type="Pfam" id="PF20227">
    <property type="entry name" value="DUF6586"/>
    <property type="match status" value="1"/>
</dbReference>
<name>A0A1I6H7I2_9GAMM</name>
<dbReference type="InterPro" id="IPR046493">
    <property type="entry name" value="DUF6586"/>
</dbReference>
<dbReference type="AlphaFoldDB" id="A0A1I6H7I2"/>
<dbReference type="EMBL" id="FOYW01000001">
    <property type="protein sequence ID" value="SFR50274.1"/>
    <property type="molecule type" value="Genomic_DNA"/>
</dbReference>
<evidence type="ECO:0008006" key="3">
    <source>
        <dbReference type="Google" id="ProtNLM"/>
    </source>
</evidence>
<protein>
    <recommendedName>
        <fullName evidence="3">PasA protein</fullName>
    </recommendedName>
</protein>
<dbReference type="STRING" id="650891.SAMN05216203_0954"/>
<accession>A0A1I6H7I2</accession>
<dbReference type="OrthoDB" id="6366876at2"/>
<keyword evidence="2" id="KW-1185">Reference proteome</keyword>
<dbReference type="Proteomes" id="UP000198644">
    <property type="component" value="Unassembled WGS sequence"/>
</dbReference>
<sequence length="157" mass="17026">MSAQWQSLVSQKLFLAGRLATLAGEQESPGDAEASLQGAIELALRGRQLILALIARYYQDKKAMPESIAALAEITGGCAEIEWLEALASTPGSWWNHLDQLEATQSEPPQQRKTVSNDNIIAVSAAPGPDRSARTLQQSLAAMKTFLAELGERHAEW</sequence>
<gene>
    <name evidence="1" type="ORF">SAMN05216203_0954</name>
</gene>
<evidence type="ECO:0000313" key="2">
    <source>
        <dbReference type="Proteomes" id="UP000198644"/>
    </source>
</evidence>